<gene>
    <name evidence="2" type="ORF">FNH08_12340</name>
</gene>
<dbReference type="EMBL" id="VJZC01000064">
    <property type="protein sequence ID" value="MPY57929.1"/>
    <property type="molecule type" value="Genomic_DNA"/>
</dbReference>
<feature type="region of interest" description="Disordered" evidence="1">
    <location>
        <begin position="85"/>
        <end position="116"/>
    </location>
</feature>
<protein>
    <submittedName>
        <fullName evidence="2">Uncharacterized protein</fullName>
    </submittedName>
</protein>
<accession>A0A5N8XER0</accession>
<evidence type="ECO:0000313" key="2">
    <source>
        <dbReference type="EMBL" id="MPY57929.1"/>
    </source>
</evidence>
<sequence length="116" mass="12333">MDQVTAGELRAALTRAAHRPAARQELVRLLRALPSTSALAEAVRAWVADGADSSDADGTVHTLAELLVREAASLPSLTGELRRWLRDTATTDTERATATAETGTADRDRDSKPDPG</sequence>
<proteinExistence type="predicted"/>
<reference evidence="2 3" key="1">
    <citation type="submission" date="2019-07" db="EMBL/GenBank/DDBJ databases">
        <title>New species of Amycolatopsis and Streptomyces.</title>
        <authorList>
            <person name="Duangmal K."/>
            <person name="Teo W.F.A."/>
            <person name="Lipun K."/>
        </authorList>
    </citation>
    <scope>NUCLEOTIDE SEQUENCE [LARGE SCALE GENOMIC DNA]</scope>
    <source>
        <strain evidence="2 3">NBRC 106415</strain>
    </source>
</reference>
<evidence type="ECO:0000313" key="3">
    <source>
        <dbReference type="Proteomes" id="UP000400924"/>
    </source>
</evidence>
<dbReference type="Proteomes" id="UP000400924">
    <property type="component" value="Unassembled WGS sequence"/>
</dbReference>
<feature type="compositionally biased region" description="Low complexity" evidence="1">
    <location>
        <begin position="87"/>
        <end position="103"/>
    </location>
</feature>
<name>A0A5N8XER0_9ACTN</name>
<comment type="caution">
    <text evidence="2">The sequence shown here is derived from an EMBL/GenBank/DDBJ whole genome shotgun (WGS) entry which is preliminary data.</text>
</comment>
<feature type="compositionally biased region" description="Basic and acidic residues" evidence="1">
    <location>
        <begin position="104"/>
        <end position="116"/>
    </location>
</feature>
<feature type="non-terminal residue" evidence="2">
    <location>
        <position position="116"/>
    </location>
</feature>
<evidence type="ECO:0000256" key="1">
    <source>
        <dbReference type="SAM" id="MobiDB-lite"/>
    </source>
</evidence>
<dbReference type="RefSeq" id="WP_152771519.1">
    <property type="nucleotide sequence ID" value="NZ_VJZC01000064.1"/>
</dbReference>
<dbReference type="AlphaFoldDB" id="A0A5N8XER0"/>
<organism evidence="2 3">
    <name type="scientific">Streptomyces spongiae</name>
    <dbReference type="NCBI Taxonomy" id="565072"/>
    <lineage>
        <taxon>Bacteria</taxon>
        <taxon>Bacillati</taxon>
        <taxon>Actinomycetota</taxon>
        <taxon>Actinomycetes</taxon>
        <taxon>Kitasatosporales</taxon>
        <taxon>Streptomycetaceae</taxon>
        <taxon>Streptomyces</taxon>
    </lineage>
</organism>
<keyword evidence="3" id="KW-1185">Reference proteome</keyword>